<dbReference type="HOGENOM" id="CLU_103262_5_0_4"/>
<dbReference type="PANTHER" id="PTHR37089">
    <property type="entry name" value="PROTEIN U-RELATED"/>
    <property type="match status" value="1"/>
</dbReference>
<dbReference type="KEGG" id="vpe:Varpa_2779"/>
<dbReference type="OrthoDB" id="8588792at2"/>
<name>E6V3U9_VARPE</name>
<dbReference type="EMBL" id="CP002417">
    <property type="protein sequence ID" value="ADU36973.1"/>
    <property type="molecule type" value="Genomic_DNA"/>
</dbReference>
<evidence type="ECO:0000313" key="3">
    <source>
        <dbReference type="EMBL" id="ADU36973.1"/>
    </source>
</evidence>
<keyword evidence="3" id="KW-0946">Virion</keyword>
<dbReference type="InterPro" id="IPR053167">
    <property type="entry name" value="Spore_coat_component"/>
</dbReference>
<organism evidence="3 4">
    <name type="scientific">Variovorax paradoxus (strain EPS)</name>
    <dbReference type="NCBI Taxonomy" id="595537"/>
    <lineage>
        <taxon>Bacteria</taxon>
        <taxon>Pseudomonadati</taxon>
        <taxon>Pseudomonadota</taxon>
        <taxon>Betaproteobacteria</taxon>
        <taxon>Burkholderiales</taxon>
        <taxon>Comamonadaceae</taxon>
        <taxon>Variovorax</taxon>
    </lineage>
</organism>
<dbReference type="STRING" id="595537.Varpa_2779"/>
<feature type="chain" id="PRO_5003210321" evidence="1">
    <location>
        <begin position="29"/>
        <end position="173"/>
    </location>
</feature>
<dbReference type="eggNOG" id="COG5430">
    <property type="taxonomic scope" value="Bacteria"/>
</dbReference>
<keyword evidence="1" id="KW-0732">Signal</keyword>
<keyword evidence="3" id="KW-0167">Capsid protein</keyword>
<dbReference type="AlphaFoldDB" id="E6V3U9"/>
<proteinExistence type="predicted"/>
<protein>
    <submittedName>
        <fullName evidence="3">Spore coat protein U</fullName>
    </submittedName>
</protein>
<dbReference type="Pfam" id="PF05229">
    <property type="entry name" value="SCPU"/>
    <property type="match status" value="1"/>
</dbReference>
<dbReference type="PANTHER" id="PTHR37089:SF4">
    <property type="entry name" value="EXPORTED PROTEIN"/>
    <property type="match status" value="1"/>
</dbReference>
<accession>E6V3U9</accession>
<dbReference type="RefSeq" id="WP_013541201.1">
    <property type="nucleotide sequence ID" value="NC_014931.1"/>
</dbReference>
<dbReference type="InterPro" id="IPR007893">
    <property type="entry name" value="Spore_coat_U/FanG"/>
</dbReference>
<evidence type="ECO:0000259" key="2">
    <source>
        <dbReference type="Pfam" id="PF05229"/>
    </source>
</evidence>
<gene>
    <name evidence="3" type="ordered locus">Varpa_2779</name>
</gene>
<reference evidence="3 4" key="2">
    <citation type="journal article" date="2013" name="Genome Announc.">
        <title>Genome of the Root-Associated Plant Growth-Promoting Bacterium Variovorax paradoxus Strain EPS.</title>
        <authorList>
            <person name="Han J.I."/>
            <person name="Spain J.C."/>
            <person name="Leadbetter J.R."/>
            <person name="Ovchinnikova G."/>
            <person name="Goodwin L.A."/>
            <person name="Han C.S."/>
            <person name="Woyke T."/>
            <person name="Davenport K.W."/>
            <person name="Orwin P.M."/>
        </authorList>
    </citation>
    <scope>NUCLEOTIDE SEQUENCE [LARGE SCALE GENOMIC DNA]</scope>
    <source>
        <strain evidence="3 4">EPS</strain>
    </source>
</reference>
<feature type="domain" description="Spore coat protein U/FanG" evidence="2">
    <location>
        <begin position="37"/>
        <end position="170"/>
    </location>
</feature>
<dbReference type="SMART" id="SM00972">
    <property type="entry name" value="SCPU"/>
    <property type="match status" value="1"/>
</dbReference>
<evidence type="ECO:0000256" key="1">
    <source>
        <dbReference type="SAM" id="SignalP"/>
    </source>
</evidence>
<reference evidence="4" key="1">
    <citation type="submission" date="2010-12" db="EMBL/GenBank/DDBJ databases">
        <title>Complete sequence of Variovorax paradoxus EPS.</title>
        <authorList>
            <consortium name="US DOE Joint Genome Institute"/>
            <person name="Lucas S."/>
            <person name="Copeland A."/>
            <person name="Lapidus A."/>
            <person name="Cheng J.-F."/>
            <person name="Goodwin L."/>
            <person name="Pitluck S."/>
            <person name="Teshima H."/>
            <person name="Detter J.C."/>
            <person name="Han C."/>
            <person name="Tapia R."/>
            <person name="Land M."/>
            <person name="Hauser L."/>
            <person name="Kyrpides N."/>
            <person name="Ivanova N."/>
            <person name="Ovchinnikova G."/>
            <person name="Orwin P."/>
            <person name="Han J.-I.G."/>
            <person name="Woyke T."/>
        </authorList>
    </citation>
    <scope>NUCLEOTIDE SEQUENCE [LARGE SCALE GENOMIC DNA]</scope>
    <source>
        <strain evidence="4">EPS</strain>
    </source>
</reference>
<evidence type="ECO:0000313" key="4">
    <source>
        <dbReference type="Proteomes" id="UP000008917"/>
    </source>
</evidence>
<sequence length="173" mass="17255">MRTRVAAVPALTAAVVLTGLLAPRASLAACTGVGLFSCSATVSATALAFGNYDPAVSTPKDSASAVSVVGTITGLGILVTLSYTVGLSTGSAGTVANRQMNGPSTTPLAYNLYTSNARGTVWGASNVSDSYSALASIGGTVVPRNYTVYGRIPAGQYVAPGSYGSTITVTVTY</sequence>
<dbReference type="Proteomes" id="UP000008917">
    <property type="component" value="Chromosome"/>
</dbReference>
<feature type="signal peptide" evidence="1">
    <location>
        <begin position="1"/>
        <end position="28"/>
    </location>
</feature>